<evidence type="ECO:0000313" key="3">
    <source>
        <dbReference type="WBParaSite" id="Pan_g18493.t1"/>
    </source>
</evidence>
<keyword evidence="1" id="KW-0812">Transmembrane</keyword>
<reference evidence="3" key="2">
    <citation type="submission" date="2020-10" db="UniProtKB">
        <authorList>
            <consortium name="WormBaseParasite"/>
        </authorList>
    </citation>
    <scope>IDENTIFICATION</scope>
</reference>
<keyword evidence="1" id="KW-1133">Transmembrane helix</keyword>
<feature type="transmembrane region" description="Helical" evidence="1">
    <location>
        <begin position="114"/>
        <end position="132"/>
    </location>
</feature>
<dbReference type="WBParaSite" id="Pan_g18493.t1">
    <property type="protein sequence ID" value="Pan_g18493.t1"/>
    <property type="gene ID" value="Pan_g18493"/>
</dbReference>
<evidence type="ECO:0000313" key="2">
    <source>
        <dbReference type="Proteomes" id="UP000492821"/>
    </source>
</evidence>
<evidence type="ECO:0000256" key="1">
    <source>
        <dbReference type="SAM" id="Phobius"/>
    </source>
</evidence>
<feature type="transmembrane region" description="Helical" evidence="1">
    <location>
        <begin position="144"/>
        <end position="165"/>
    </location>
</feature>
<dbReference type="Proteomes" id="UP000492821">
    <property type="component" value="Unassembled WGS sequence"/>
</dbReference>
<feature type="transmembrane region" description="Helical" evidence="1">
    <location>
        <begin position="225"/>
        <end position="247"/>
    </location>
</feature>
<name>A0A7E4VAC3_PANRE</name>
<keyword evidence="2" id="KW-1185">Reference proteome</keyword>
<accession>A0A7E4VAC3</accession>
<protein>
    <submittedName>
        <fullName evidence="3">G_PROTEIN_RECEP_F1_2 domain-containing protein</fullName>
    </submittedName>
</protein>
<dbReference type="AlphaFoldDB" id="A0A7E4VAC3"/>
<reference evidence="2" key="1">
    <citation type="journal article" date="2013" name="Genetics">
        <title>The draft genome and transcriptome of Panagrellus redivivus are shaped by the harsh demands of a free-living lifestyle.</title>
        <authorList>
            <person name="Srinivasan J."/>
            <person name="Dillman A.R."/>
            <person name="Macchietto M.G."/>
            <person name="Heikkinen L."/>
            <person name="Lakso M."/>
            <person name="Fracchia K.M."/>
            <person name="Antoshechkin I."/>
            <person name="Mortazavi A."/>
            <person name="Wong G."/>
            <person name="Sternberg P.W."/>
        </authorList>
    </citation>
    <scope>NUCLEOTIDE SEQUENCE [LARGE SCALE GENOMIC DNA]</scope>
    <source>
        <strain evidence="2">MT8872</strain>
    </source>
</reference>
<feature type="transmembrane region" description="Helical" evidence="1">
    <location>
        <begin position="267"/>
        <end position="288"/>
    </location>
</feature>
<proteinExistence type="predicted"/>
<organism evidence="2 3">
    <name type="scientific">Panagrellus redivivus</name>
    <name type="common">Microworm</name>
    <dbReference type="NCBI Taxonomy" id="6233"/>
    <lineage>
        <taxon>Eukaryota</taxon>
        <taxon>Metazoa</taxon>
        <taxon>Ecdysozoa</taxon>
        <taxon>Nematoda</taxon>
        <taxon>Chromadorea</taxon>
        <taxon>Rhabditida</taxon>
        <taxon>Tylenchina</taxon>
        <taxon>Panagrolaimomorpha</taxon>
        <taxon>Panagrolaimoidea</taxon>
        <taxon>Panagrolaimidae</taxon>
        <taxon>Panagrellus</taxon>
    </lineage>
</organism>
<feature type="transmembrane region" description="Helical" evidence="1">
    <location>
        <begin position="70"/>
        <end position="94"/>
    </location>
</feature>
<sequence length="334" mass="38515">MIFFRDSHVLVSMDPTFFDISRNFTDNGNKFITAITATSFIIEAATIIHVLIVLRIFARITVVHRNMKITCYNMWIGVILKSFVNLIGALRHLLHVGPLTPGIASIIYNVTRDLPNMLVYFLPVTIVCERVCATVHTDKYENWFSLRFIVALCVVPWLIAIWLTVHLLFLQQYFTILYSYFFCDAVTLGLYAIYFVLYFCTLNTTTFGTLSERYQRYENRTACRTVARIAIVSAATFLVTVVHNVTLKNLNTWFPQYGLHDKVALNRLLMDTAVASLIFTLPYHFTYLHANMHRKYMKTMSFCHGSPVNQSSSGDCWVCINFDAFDDDFDGEER</sequence>
<feature type="transmembrane region" description="Helical" evidence="1">
    <location>
        <begin position="177"/>
        <end position="204"/>
    </location>
</feature>
<keyword evidence="1" id="KW-0472">Membrane</keyword>
<feature type="transmembrane region" description="Helical" evidence="1">
    <location>
        <begin position="31"/>
        <end position="58"/>
    </location>
</feature>